<keyword evidence="1" id="KW-0472">Membrane</keyword>
<name>A0A937UPD2_9ACTN</name>
<protein>
    <submittedName>
        <fullName evidence="2">Uncharacterized protein</fullName>
    </submittedName>
</protein>
<dbReference type="RefSeq" id="WP_203003152.1">
    <property type="nucleotide sequence ID" value="NZ_JADWYU010000145.1"/>
</dbReference>
<proteinExistence type="predicted"/>
<feature type="transmembrane region" description="Helical" evidence="1">
    <location>
        <begin position="32"/>
        <end position="49"/>
    </location>
</feature>
<evidence type="ECO:0000256" key="1">
    <source>
        <dbReference type="SAM" id="Phobius"/>
    </source>
</evidence>
<keyword evidence="3" id="KW-1185">Reference proteome</keyword>
<dbReference type="Proteomes" id="UP000604475">
    <property type="component" value="Unassembled WGS sequence"/>
</dbReference>
<comment type="caution">
    <text evidence="2">The sequence shown here is derived from an EMBL/GenBank/DDBJ whole genome shotgun (WGS) entry which is preliminary data.</text>
</comment>
<keyword evidence="1" id="KW-1133">Transmembrane helix</keyword>
<sequence length="146" mass="16316">MSQEEGIDPGALMGTALAAFLALILASGPWRALSVILGITLTLLLLASYRVTDWGVRRETAMVRGFALGAVAGLCADLVVAYPMQEWWARRNFAACHQSQDVDGCFARHTTDALWLPWLVVFVTVSGIYFYRWWKRQPDRRPAAEE</sequence>
<evidence type="ECO:0000313" key="3">
    <source>
        <dbReference type="Proteomes" id="UP000604475"/>
    </source>
</evidence>
<feature type="transmembrane region" description="Helical" evidence="1">
    <location>
        <begin position="7"/>
        <end position="26"/>
    </location>
</feature>
<dbReference type="EMBL" id="JAEACQ010000254">
    <property type="protein sequence ID" value="MBL7630749.1"/>
    <property type="molecule type" value="Genomic_DNA"/>
</dbReference>
<feature type="transmembrane region" description="Helical" evidence="1">
    <location>
        <begin position="61"/>
        <end position="82"/>
    </location>
</feature>
<reference evidence="2" key="1">
    <citation type="submission" date="2020-12" db="EMBL/GenBank/DDBJ databases">
        <title>Genomic characterization of non-nitrogen-fixing Frankia strains.</title>
        <authorList>
            <person name="Carlos-Shanley C."/>
            <person name="Guerra T."/>
            <person name="Hahn D."/>
        </authorList>
    </citation>
    <scope>NUCLEOTIDE SEQUENCE</scope>
    <source>
        <strain evidence="2">CN6</strain>
    </source>
</reference>
<keyword evidence="1" id="KW-0812">Transmembrane</keyword>
<gene>
    <name evidence="2" type="ORF">I7412_27035</name>
</gene>
<organism evidence="2 3">
    <name type="scientific">Frankia nepalensis</name>
    <dbReference type="NCBI Taxonomy" id="1836974"/>
    <lineage>
        <taxon>Bacteria</taxon>
        <taxon>Bacillati</taxon>
        <taxon>Actinomycetota</taxon>
        <taxon>Actinomycetes</taxon>
        <taxon>Frankiales</taxon>
        <taxon>Frankiaceae</taxon>
        <taxon>Frankia</taxon>
    </lineage>
</organism>
<feature type="transmembrane region" description="Helical" evidence="1">
    <location>
        <begin position="113"/>
        <end position="131"/>
    </location>
</feature>
<dbReference type="AlphaFoldDB" id="A0A937UPD2"/>
<evidence type="ECO:0000313" key="2">
    <source>
        <dbReference type="EMBL" id="MBL7630749.1"/>
    </source>
</evidence>
<accession>A0A937UPD2</accession>